<comment type="caution">
    <text evidence="6">The sequence shown here is derived from an EMBL/GenBank/DDBJ whole genome shotgun (WGS) entry which is preliminary data.</text>
</comment>
<dbReference type="AlphaFoldDB" id="D6U0K9"/>
<dbReference type="SUPFAM" id="SSF102215">
    <property type="entry name" value="Creatininase"/>
    <property type="match status" value="1"/>
</dbReference>
<dbReference type="GO" id="GO:0046872">
    <property type="term" value="F:metal ion binding"/>
    <property type="evidence" value="ECO:0007669"/>
    <property type="project" value="UniProtKB-KW"/>
</dbReference>
<keyword evidence="7" id="KW-1185">Reference proteome</keyword>
<gene>
    <name evidence="6" type="ORF">Krac_3157</name>
</gene>
<keyword evidence="2" id="KW-0479">Metal-binding</keyword>
<dbReference type="Pfam" id="PF02633">
    <property type="entry name" value="Creatininase"/>
    <property type="match status" value="1"/>
</dbReference>
<comment type="cofactor">
    <cofactor evidence="1">
        <name>Zn(2+)</name>
        <dbReference type="ChEBI" id="CHEBI:29105"/>
    </cofactor>
</comment>
<evidence type="ECO:0000256" key="1">
    <source>
        <dbReference type="ARBA" id="ARBA00001947"/>
    </source>
</evidence>
<organism evidence="6 7">
    <name type="scientific">Ktedonobacter racemifer DSM 44963</name>
    <dbReference type="NCBI Taxonomy" id="485913"/>
    <lineage>
        <taxon>Bacteria</taxon>
        <taxon>Bacillati</taxon>
        <taxon>Chloroflexota</taxon>
        <taxon>Ktedonobacteria</taxon>
        <taxon>Ktedonobacterales</taxon>
        <taxon>Ktedonobacteraceae</taxon>
        <taxon>Ktedonobacter</taxon>
    </lineage>
</organism>
<dbReference type="InterPro" id="IPR024087">
    <property type="entry name" value="Creatininase-like_sf"/>
</dbReference>
<reference evidence="6 7" key="1">
    <citation type="journal article" date="2011" name="Stand. Genomic Sci.">
        <title>Non-contiguous finished genome sequence and contextual data of the filamentous soil bacterium Ktedonobacter racemifer type strain (SOSP1-21).</title>
        <authorList>
            <person name="Chang Y.J."/>
            <person name="Land M."/>
            <person name="Hauser L."/>
            <person name="Chertkov O."/>
            <person name="Del Rio T.G."/>
            <person name="Nolan M."/>
            <person name="Copeland A."/>
            <person name="Tice H."/>
            <person name="Cheng J.F."/>
            <person name="Lucas S."/>
            <person name="Han C."/>
            <person name="Goodwin L."/>
            <person name="Pitluck S."/>
            <person name="Ivanova N."/>
            <person name="Ovchinikova G."/>
            <person name="Pati A."/>
            <person name="Chen A."/>
            <person name="Palaniappan K."/>
            <person name="Mavromatis K."/>
            <person name="Liolios K."/>
            <person name="Brettin T."/>
            <person name="Fiebig A."/>
            <person name="Rohde M."/>
            <person name="Abt B."/>
            <person name="Goker M."/>
            <person name="Detter J.C."/>
            <person name="Woyke T."/>
            <person name="Bristow J."/>
            <person name="Eisen J.A."/>
            <person name="Markowitz V."/>
            <person name="Hugenholtz P."/>
            <person name="Kyrpides N.C."/>
            <person name="Klenk H.P."/>
            <person name="Lapidus A."/>
        </authorList>
    </citation>
    <scope>NUCLEOTIDE SEQUENCE [LARGE SCALE GENOMIC DNA]</scope>
    <source>
        <strain evidence="7">DSM 44963</strain>
    </source>
</reference>
<dbReference type="STRING" id="485913.Krac_3157"/>
<keyword evidence="4" id="KW-0862">Zinc</keyword>
<dbReference type="RefSeq" id="WP_007920423.1">
    <property type="nucleotide sequence ID" value="NZ_ADVG01000004.1"/>
</dbReference>
<dbReference type="PANTHER" id="PTHR35005">
    <property type="entry name" value="3-DEHYDRO-SCYLLO-INOSOSE HYDROLASE"/>
    <property type="match status" value="1"/>
</dbReference>
<dbReference type="EMBL" id="ADVG01000004">
    <property type="protein sequence ID" value="EFH82349.1"/>
    <property type="molecule type" value="Genomic_DNA"/>
</dbReference>
<sequence>MATTHQPAPALKSDRRRVAILPIGSIEQHGPYLPVDTDARIAELLAQKLSVGLGEEMALLLPALPFSCSWEHAGLGTVALTVTTLAATIHDIAKSLMRWETPFLLLLVNWHGGNDLLGALATEITAVEQIPCAVIPGSAQVGAAWERSRMTTAKDVHGGAIETGIMRAYWPELVPEAISGDAHFEPQIAPAKTQPVLQAIGSYGITRQGIWGAPEDADPEKARILIEQLVQSMVVQVKALLELVDQHQGQGV</sequence>
<dbReference type="OrthoDB" id="9801445at2"/>
<evidence type="ECO:0000256" key="3">
    <source>
        <dbReference type="ARBA" id="ARBA00022801"/>
    </source>
</evidence>
<dbReference type="InterPro" id="IPR003785">
    <property type="entry name" value="Creatininase/forma_Hydrolase"/>
</dbReference>
<comment type="similarity">
    <text evidence="5">Belongs to the creatininase superfamily.</text>
</comment>
<dbReference type="eggNOG" id="COG1402">
    <property type="taxonomic scope" value="Bacteria"/>
</dbReference>
<evidence type="ECO:0000313" key="7">
    <source>
        <dbReference type="Proteomes" id="UP000004508"/>
    </source>
</evidence>
<dbReference type="Proteomes" id="UP000004508">
    <property type="component" value="Unassembled WGS sequence"/>
</dbReference>
<evidence type="ECO:0000313" key="6">
    <source>
        <dbReference type="EMBL" id="EFH82349.1"/>
    </source>
</evidence>
<protein>
    <submittedName>
        <fullName evidence="6">Creatininase</fullName>
    </submittedName>
</protein>
<proteinExistence type="inferred from homology"/>
<name>D6U0K9_KTERA</name>
<evidence type="ECO:0000256" key="2">
    <source>
        <dbReference type="ARBA" id="ARBA00022723"/>
    </source>
</evidence>
<dbReference type="InParanoid" id="D6U0K9"/>
<dbReference type="Gene3D" id="3.40.50.10310">
    <property type="entry name" value="Creatininase"/>
    <property type="match status" value="1"/>
</dbReference>
<dbReference type="GO" id="GO:0009231">
    <property type="term" value="P:riboflavin biosynthetic process"/>
    <property type="evidence" value="ECO:0007669"/>
    <property type="project" value="TreeGrafter"/>
</dbReference>
<evidence type="ECO:0000256" key="5">
    <source>
        <dbReference type="ARBA" id="ARBA00024029"/>
    </source>
</evidence>
<dbReference type="PANTHER" id="PTHR35005:SF1">
    <property type="entry name" value="2-AMINO-5-FORMYLAMINO-6-RIBOSYLAMINOPYRIMIDIN-4(3H)-ONE 5'-MONOPHOSPHATE DEFORMYLASE"/>
    <property type="match status" value="1"/>
</dbReference>
<accession>D6U0K9</accession>
<keyword evidence="3" id="KW-0378">Hydrolase</keyword>
<evidence type="ECO:0000256" key="4">
    <source>
        <dbReference type="ARBA" id="ARBA00022833"/>
    </source>
</evidence>
<dbReference type="GO" id="GO:0016811">
    <property type="term" value="F:hydrolase activity, acting on carbon-nitrogen (but not peptide) bonds, in linear amides"/>
    <property type="evidence" value="ECO:0007669"/>
    <property type="project" value="TreeGrafter"/>
</dbReference>